<protein>
    <submittedName>
        <fullName evidence="2">Uncharacterized protein</fullName>
    </submittedName>
</protein>
<dbReference type="InParanoid" id="F8PVA4"/>
<dbReference type="HOGENOM" id="CLU_043693_1_0_1"/>
<dbReference type="Proteomes" id="UP000008063">
    <property type="component" value="Unassembled WGS sequence"/>
</dbReference>
<feature type="region of interest" description="Disordered" evidence="1">
    <location>
        <begin position="406"/>
        <end position="436"/>
    </location>
</feature>
<gene>
    <name evidence="2" type="ORF">SERLA73DRAFT_72584</name>
</gene>
<keyword evidence="3" id="KW-1185">Reference proteome</keyword>
<accession>F8PVA4</accession>
<name>F8PVA4_SERL3</name>
<proteinExistence type="predicted"/>
<dbReference type="AlphaFoldDB" id="F8PVA4"/>
<evidence type="ECO:0000313" key="2">
    <source>
        <dbReference type="EMBL" id="EGN99796.1"/>
    </source>
</evidence>
<reference evidence="3" key="1">
    <citation type="journal article" date="2011" name="Science">
        <title>The plant cell wall-decomposing machinery underlies the functional diversity of forest fungi.</title>
        <authorList>
            <person name="Eastwood D.C."/>
            <person name="Floudas D."/>
            <person name="Binder M."/>
            <person name="Majcherczyk A."/>
            <person name="Schneider P."/>
            <person name="Aerts A."/>
            <person name="Asiegbu F.O."/>
            <person name="Baker S.E."/>
            <person name="Barry K."/>
            <person name="Bendiksby M."/>
            <person name="Blumentritt M."/>
            <person name="Coutinho P.M."/>
            <person name="Cullen D."/>
            <person name="de Vries R.P."/>
            <person name="Gathman A."/>
            <person name="Goodell B."/>
            <person name="Henrissat B."/>
            <person name="Ihrmark K."/>
            <person name="Kauserud H."/>
            <person name="Kohler A."/>
            <person name="LaButti K."/>
            <person name="Lapidus A."/>
            <person name="Lavin J.L."/>
            <person name="Lee Y.-H."/>
            <person name="Lindquist E."/>
            <person name="Lilly W."/>
            <person name="Lucas S."/>
            <person name="Morin E."/>
            <person name="Murat C."/>
            <person name="Oguiza J.A."/>
            <person name="Park J."/>
            <person name="Pisabarro A.G."/>
            <person name="Riley R."/>
            <person name="Rosling A."/>
            <person name="Salamov A."/>
            <person name="Schmidt O."/>
            <person name="Schmutz J."/>
            <person name="Skrede I."/>
            <person name="Stenlid J."/>
            <person name="Wiebenga A."/>
            <person name="Xie X."/>
            <person name="Kuees U."/>
            <person name="Hibbett D.S."/>
            <person name="Hoffmeister D."/>
            <person name="Hoegberg N."/>
            <person name="Martin F."/>
            <person name="Grigoriev I.V."/>
            <person name="Watkinson S.C."/>
        </authorList>
    </citation>
    <scope>NUCLEOTIDE SEQUENCE [LARGE SCALE GENOMIC DNA]</scope>
    <source>
        <strain evidence="3">strain S7.3</strain>
    </source>
</reference>
<dbReference type="OrthoDB" id="2802356at2759"/>
<dbReference type="STRING" id="936435.F8PVA4"/>
<dbReference type="OMA" id="NEARYWH"/>
<sequence length="536" mass="52676">MAYPYYQNNLNGWGTEQLQFGAPPPINFQPQPSWGGLDFFRAHAAVPDPTLYNQAFSRVRDVSGIAGLGVGMHEARHWHRRAYGGLGQLNQMTPSEIGHAAAYESYRIWIHNSSLYEPLGADVERQREGLIGLAVAETTRLFQYSGRAMDNYGRMTATESAAATASLIFGQSMDTEDFGAGAYGGMAGAGMAGAMSPGGFAGGMGAGGMGMGGMGMGTPGSMGGGMMGAGGMGAGGMGAGGMGGMGGYPGGMADPYAMDNQIGWPRRRHRHRHSSGPTVIQLRNDGLPPTVYNPGYGGASPVPIPGAGMGAGMGGASMGGVGMGAGLGGAGMGAGYGAQLGVPGMGMGGSPYGGSPYGGSMPGAMPGSMPGSMYGGASPIYAGGGVSPYGAGAYPQGTTNTIMLPRRHHHHHRHRSSSSTGHHHRRAKSVDSGSTARNIGGAVAGAVGGAAGAIGGAAGGLVGGLARGAVGGLTGGAVNGGMGGGMMGPRSGYGLGPAGGGFAGSSIGAYPGYGGAGYGGAGYGGAGYGGGGVYRY</sequence>
<evidence type="ECO:0000256" key="1">
    <source>
        <dbReference type="SAM" id="MobiDB-lite"/>
    </source>
</evidence>
<organism evidence="3">
    <name type="scientific">Serpula lacrymans var. lacrymans (strain S7.3)</name>
    <name type="common">Dry rot fungus</name>
    <dbReference type="NCBI Taxonomy" id="936435"/>
    <lineage>
        <taxon>Eukaryota</taxon>
        <taxon>Fungi</taxon>
        <taxon>Dikarya</taxon>
        <taxon>Basidiomycota</taxon>
        <taxon>Agaricomycotina</taxon>
        <taxon>Agaricomycetes</taxon>
        <taxon>Agaricomycetidae</taxon>
        <taxon>Boletales</taxon>
        <taxon>Coniophorineae</taxon>
        <taxon>Serpulaceae</taxon>
        <taxon>Serpula</taxon>
    </lineage>
</organism>
<feature type="compositionally biased region" description="Basic residues" evidence="1">
    <location>
        <begin position="406"/>
        <end position="427"/>
    </location>
</feature>
<dbReference type="EMBL" id="GL945479">
    <property type="protein sequence ID" value="EGN99796.1"/>
    <property type="molecule type" value="Genomic_DNA"/>
</dbReference>
<evidence type="ECO:0000313" key="3">
    <source>
        <dbReference type="Proteomes" id="UP000008063"/>
    </source>
</evidence>